<dbReference type="InterPro" id="IPR055507">
    <property type="entry name" value="DUF7079"/>
</dbReference>
<evidence type="ECO:0000313" key="3">
    <source>
        <dbReference type="Proteomes" id="UP000002696"/>
    </source>
</evidence>
<protein>
    <recommendedName>
        <fullName evidence="1">DUF7079 domain-containing protein</fullName>
    </recommendedName>
</protein>
<dbReference type="BioCyc" id="BSUB633149:G1GM8-212-MONOMER"/>
<gene>
    <name evidence="2" type="ordered locus">Bresu_0213</name>
</gene>
<name>D9QJ03_BRESC</name>
<dbReference type="AlphaFoldDB" id="D9QJ03"/>
<organism evidence="2 3">
    <name type="scientific">Brevundimonas subvibrioides (strain ATCC 15264 / DSM 4735 / LMG 14903 / NBRC 16000 / CB 81)</name>
    <name type="common">Caulobacter subvibrioides</name>
    <dbReference type="NCBI Taxonomy" id="633149"/>
    <lineage>
        <taxon>Bacteria</taxon>
        <taxon>Pseudomonadati</taxon>
        <taxon>Pseudomonadota</taxon>
        <taxon>Alphaproteobacteria</taxon>
        <taxon>Caulobacterales</taxon>
        <taxon>Caulobacteraceae</taxon>
        <taxon>Brevundimonas</taxon>
    </lineage>
</organism>
<dbReference type="HOGENOM" id="CLU_1718837_0_0_5"/>
<dbReference type="EMBL" id="CP002102">
    <property type="protein sequence ID" value="ADK99527.1"/>
    <property type="molecule type" value="Genomic_DNA"/>
</dbReference>
<dbReference type="Proteomes" id="UP000002696">
    <property type="component" value="Chromosome"/>
</dbReference>
<evidence type="ECO:0000259" key="1">
    <source>
        <dbReference type="Pfam" id="PF23296"/>
    </source>
</evidence>
<accession>D9QJ03</accession>
<evidence type="ECO:0000313" key="2">
    <source>
        <dbReference type="EMBL" id="ADK99527.1"/>
    </source>
</evidence>
<dbReference type="Pfam" id="PF23296">
    <property type="entry name" value="DUF7079"/>
    <property type="match status" value="1"/>
</dbReference>
<feature type="domain" description="DUF7079" evidence="1">
    <location>
        <begin position="14"/>
        <end position="106"/>
    </location>
</feature>
<dbReference type="KEGG" id="bsb:Bresu_0213"/>
<proteinExistence type="predicted"/>
<keyword evidence="3" id="KW-1185">Reference proteome</keyword>
<reference evidence="3" key="1">
    <citation type="journal article" date="2011" name="J. Bacteriol.">
        <title>Genome sequences of eight morphologically diverse alphaproteobacteria.</title>
        <authorList>
            <consortium name="US DOE Joint Genome Institute"/>
            <person name="Brown P.J."/>
            <person name="Kysela D.T."/>
            <person name="Buechlein A."/>
            <person name="Hemmerich C."/>
            <person name="Brun Y.V."/>
        </authorList>
    </citation>
    <scope>NUCLEOTIDE SEQUENCE [LARGE SCALE GENOMIC DNA]</scope>
    <source>
        <strain evidence="3">ATCC 15264 / DSM 4735 / LMG 14903 / NBRC 16000 / CB 81</strain>
    </source>
</reference>
<sequence length="152" mass="16934">MRVGEPLSPEETARRAPLWVALSDLFLDTEIQAVHYEGILKAARSGGFEPNEVIGILNEEVAPVLGFNLMQIAGEWAMFDPDWVVSRVSARLATKPARHLLKLRRWPELERVLKGDSIEQVLAAEGGRKTPNAHLVWWVLAAALIAVVAWHL</sequence>
<dbReference type="STRING" id="633149.Bresu_0213"/>
<dbReference type="eggNOG" id="ENOG5033BIQ">
    <property type="taxonomic scope" value="Bacteria"/>
</dbReference>
<dbReference type="InParanoid" id="D9QJ03"/>